<organism evidence="1 2">
    <name type="scientific">Colletotrichum chrysophilum</name>
    <dbReference type="NCBI Taxonomy" id="1836956"/>
    <lineage>
        <taxon>Eukaryota</taxon>
        <taxon>Fungi</taxon>
        <taxon>Dikarya</taxon>
        <taxon>Ascomycota</taxon>
        <taxon>Pezizomycotina</taxon>
        <taxon>Sordariomycetes</taxon>
        <taxon>Hypocreomycetidae</taxon>
        <taxon>Glomerellales</taxon>
        <taxon>Glomerellaceae</taxon>
        <taxon>Colletotrichum</taxon>
        <taxon>Colletotrichum gloeosporioides species complex</taxon>
    </lineage>
</organism>
<gene>
    <name evidence="1" type="ORF">CCHR01_12899</name>
</gene>
<dbReference type="Proteomes" id="UP001243330">
    <property type="component" value="Unassembled WGS sequence"/>
</dbReference>
<dbReference type="EMBL" id="JAQOWY010000310">
    <property type="protein sequence ID" value="KAK1844456.1"/>
    <property type="molecule type" value="Genomic_DNA"/>
</dbReference>
<dbReference type="AlphaFoldDB" id="A0AAD9EH08"/>
<proteinExistence type="predicted"/>
<keyword evidence="2" id="KW-1185">Reference proteome</keyword>
<evidence type="ECO:0000313" key="1">
    <source>
        <dbReference type="EMBL" id="KAK1844456.1"/>
    </source>
</evidence>
<name>A0AAD9EH08_9PEZI</name>
<accession>A0AAD9EH08</accession>
<comment type="caution">
    <text evidence="1">The sequence shown here is derived from an EMBL/GenBank/DDBJ whole genome shotgun (WGS) entry which is preliminary data.</text>
</comment>
<sequence>MCRRSMSWPPPAQAPLKLPRFAFFLNAPSPHIPSFLFFCPSLDQAHYRLPSLISNRPAASSACCLHGLLLLIRRLGAHFGPPFQPADKPQSAGAALRLPARQIPTQERFLSALS</sequence>
<protein>
    <submittedName>
        <fullName evidence="1">Uncharacterized protein</fullName>
    </submittedName>
</protein>
<reference evidence="1" key="1">
    <citation type="submission" date="2023-01" db="EMBL/GenBank/DDBJ databases">
        <title>Colletotrichum chrysophilum M932 genome sequence.</title>
        <authorList>
            <person name="Baroncelli R."/>
        </authorList>
    </citation>
    <scope>NUCLEOTIDE SEQUENCE</scope>
    <source>
        <strain evidence="1">M932</strain>
    </source>
</reference>
<evidence type="ECO:0000313" key="2">
    <source>
        <dbReference type="Proteomes" id="UP001243330"/>
    </source>
</evidence>